<gene>
    <name evidence="1" type="ORF">GU243_14530</name>
</gene>
<dbReference type="InterPro" id="IPR018641">
    <property type="entry name" value="Trfase_1_rSAM/seldom-assoc"/>
</dbReference>
<keyword evidence="2" id="KW-1185">Reference proteome</keyword>
<evidence type="ECO:0000313" key="2">
    <source>
        <dbReference type="Proteomes" id="UP000464186"/>
    </source>
</evidence>
<dbReference type="AlphaFoldDB" id="A0A6P1NQR2"/>
<dbReference type="PANTHER" id="PTHR36529">
    <property type="entry name" value="SLL1095 PROTEIN"/>
    <property type="match status" value="1"/>
</dbReference>
<dbReference type="SUPFAM" id="SSF53448">
    <property type="entry name" value="Nucleotide-diphospho-sugar transferases"/>
    <property type="match status" value="1"/>
</dbReference>
<dbReference type="EMBL" id="CP047898">
    <property type="protein sequence ID" value="QHK20740.1"/>
    <property type="molecule type" value="Genomic_DNA"/>
</dbReference>
<dbReference type="PANTHER" id="PTHR36529:SF1">
    <property type="entry name" value="GLYCOSYLTRANSFERASE"/>
    <property type="match status" value="1"/>
</dbReference>
<proteinExistence type="predicted"/>
<accession>A0A6P1NQR2</accession>
<name>A0A6P1NQR2_9MICC</name>
<reference evidence="1 2" key="1">
    <citation type="submission" date="2020-01" db="EMBL/GenBank/DDBJ databases">
        <title>Pseudarthrobacter psychrotolerans sp. nov., isolated from antarctic soil.</title>
        <authorList>
            <person name="Shin Y."/>
            <person name="Park W."/>
        </authorList>
    </citation>
    <scope>NUCLEOTIDE SEQUENCE [LARGE SCALE GENOMIC DNA]</scope>
    <source>
        <strain evidence="1 2">YJ56</strain>
    </source>
</reference>
<evidence type="ECO:0000313" key="1">
    <source>
        <dbReference type="EMBL" id="QHK20740.1"/>
    </source>
</evidence>
<dbReference type="Proteomes" id="UP000464186">
    <property type="component" value="Chromosome"/>
</dbReference>
<protein>
    <submittedName>
        <fullName evidence="1">DUF2064 domain-containing protein</fullName>
    </submittedName>
</protein>
<dbReference type="Pfam" id="PF09837">
    <property type="entry name" value="DUF2064"/>
    <property type="match status" value="1"/>
</dbReference>
<dbReference type="InterPro" id="IPR029044">
    <property type="entry name" value="Nucleotide-diphossugar_trans"/>
</dbReference>
<dbReference type="Gene3D" id="3.90.550.10">
    <property type="entry name" value="Spore Coat Polysaccharide Biosynthesis Protein SpsA, Chain A"/>
    <property type="match status" value="1"/>
</dbReference>
<dbReference type="KEGG" id="psey:GU243_14530"/>
<sequence length="234" mass="24830">MRPTPDLQVAVFAKECLPGRVKTRLTPPLTPDQAADLAQLSLSRTLDTIRLLPVRERLLVMDGTPRARDAAGFAVVAQTGGLLDERLAAICDDATGPLLIVGMDTPQISPEHLAPLLMDWSAATPQHDAWMGPATDGGFWALALRRPDGALVRGVPMSTDTTGADQLSRLAASGLSVGLLPVLRDMDHMDDAREIAAEIPGTEFAAAVAAAVEQMQTRDRCDKPEDRVAVSGPA</sequence>
<organism evidence="1 2">
    <name type="scientific">Pseudarthrobacter psychrotolerans</name>
    <dbReference type="NCBI Taxonomy" id="2697569"/>
    <lineage>
        <taxon>Bacteria</taxon>
        <taxon>Bacillati</taxon>
        <taxon>Actinomycetota</taxon>
        <taxon>Actinomycetes</taxon>
        <taxon>Micrococcales</taxon>
        <taxon>Micrococcaceae</taxon>
        <taxon>Pseudarthrobacter</taxon>
    </lineage>
</organism>